<reference evidence="2" key="1">
    <citation type="journal article" date="2022" name="Mol. Ecol. Resour.">
        <title>The genomes of chicory, endive, great burdock and yacon provide insights into Asteraceae palaeo-polyploidization history and plant inulin production.</title>
        <authorList>
            <person name="Fan W."/>
            <person name="Wang S."/>
            <person name="Wang H."/>
            <person name="Wang A."/>
            <person name="Jiang F."/>
            <person name="Liu H."/>
            <person name="Zhao H."/>
            <person name="Xu D."/>
            <person name="Zhang Y."/>
        </authorList>
    </citation>
    <scope>NUCLEOTIDE SEQUENCE [LARGE SCALE GENOMIC DNA]</scope>
    <source>
        <strain evidence="2">cv. Yunnan</strain>
    </source>
</reference>
<evidence type="ECO:0000313" key="1">
    <source>
        <dbReference type="EMBL" id="KAI3786384.1"/>
    </source>
</evidence>
<evidence type="ECO:0000313" key="2">
    <source>
        <dbReference type="Proteomes" id="UP001056120"/>
    </source>
</evidence>
<accession>A0ACB9GRY1</accession>
<gene>
    <name evidence="1" type="ORF">L1987_40023</name>
</gene>
<proteinExistence type="predicted"/>
<dbReference type="Proteomes" id="UP001056120">
    <property type="component" value="Linkage Group LG13"/>
</dbReference>
<reference evidence="1 2" key="2">
    <citation type="journal article" date="2022" name="Mol. Ecol. Resour.">
        <title>The genomes of chicory, endive, great burdock and yacon provide insights into Asteraceae paleo-polyploidization history and plant inulin production.</title>
        <authorList>
            <person name="Fan W."/>
            <person name="Wang S."/>
            <person name="Wang H."/>
            <person name="Wang A."/>
            <person name="Jiang F."/>
            <person name="Liu H."/>
            <person name="Zhao H."/>
            <person name="Xu D."/>
            <person name="Zhang Y."/>
        </authorList>
    </citation>
    <scope>NUCLEOTIDE SEQUENCE [LARGE SCALE GENOMIC DNA]</scope>
    <source>
        <strain evidence="2">cv. Yunnan</strain>
        <tissue evidence="1">Leaves</tissue>
    </source>
</reference>
<sequence>MENPLPSPSRRSELIYELMMMMEIDPNQPKPSSKLQHLANTSKGKKHIIGAPSKKVASLGTGDSSNPIGKKLPTKPTQALKRKRSDTHASSLQNEAIPTSPTISRII</sequence>
<organism evidence="1 2">
    <name type="scientific">Smallanthus sonchifolius</name>
    <dbReference type="NCBI Taxonomy" id="185202"/>
    <lineage>
        <taxon>Eukaryota</taxon>
        <taxon>Viridiplantae</taxon>
        <taxon>Streptophyta</taxon>
        <taxon>Embryophyta</taxon>
        <taxon>Tracheophyta</taxon>
        <taxon>Spermatophyta</taxon>
        <taxon>Magnoliopsida</taxon>
        <taxon>eudicotyledons</taxon>
        <taxon>Gunneridae</taxon>
        <taxon>Pentapetalae</taxon>
        <taxon>asterids</taxon>
        <taxon>campanulids</taxon>
        <taxon>Asterales</taxon>
        <taxon>Asteraceae</taxon>
        <taxon>Asteroideae</taxon>
        <taxon>Heliantheae alliance</taxon>
        <taxon>Millerieae</taxon>
        <taxon>Smallanthus</taxon>
    </lineage>
</organism>
<comment type="caution">
    <text evidence="1">The sequence shown here is derived from an EMBL/GenBank/DDBJ whole genome shotgun (WGS) entry which is preliminary data.</text>
</comment>
<keyword evidence="2" id="KW-1185">Reference proteome</keyword>
<name>A0ACB9GRY1_9ASTR</name>
<dbReference type="EMBL" id="CM042030">
    <property type="protein sequence ID" value="KAI3786384.1"/>
    <property type="molecule type" value="Genomic_DNA"/>
</dbReference>
<protein>
    <submittedName>
        <fullName evidence="1">Uncharacterized protein</fullName>
    </submittedName>
</protein>